<comment type="caution">
    <text evidence="4">The sequence shown here is derived from an EMBL/GenBank/DDBJ whole genome shotgun (WGS) entry which is preliminary data.</text>
</comment>
<evidence type="ECO:0000256" key="1">
    <source>
        <dbReference type="ARBA" id="ARBA00023012"/>
    </source>
</evidence>
<protein>
    <recommendedName>
        <fullName evidence="3">Response regulatory domain-containing protein</fullName>
    </recommendedName>
</protein>
<feature type="modified residue" description="4-aspartylphosphate" evidence="2">
    <location>
        <position position="55"/>
    </location>
</feature>
<dbReference type="PANTHER" id="PTHR43874:SF33">
    <property type="entry name" value="TWO-COMPONENT RESPONSE REGULATOR ORR8"/>
    <property type="match status" value="1"/>
</dbReference>
<sequence>MATPHVLVVDDSCVDRLVASRVLQKCNIKVTVVEGPKEALKLLAMEHDVKLILTDYSMPEMTGYDLLTEVKNSPKLSHLPMVIMCTDDVPARIKECLDGGAKDYIIKPIKVTDVPGLLRYI</sequence>
<dbReference type="GO" id="GO:0000160">
    <property type="term" value="P:phosphorelay signal transduction system"/>
    <property type="evidence" value="ECO:0007669"/>
    <property type="project" value="UniProtKB-KW"/>
</dbReference>
<dbReference type="OrthoDB" id="599780at2759"/>
<dbReference type="InterPro" id="IPR045279">
    <property type="entry name" value="ARR-like"/>
</dbReference>
<keyword evidence="2" id="KW-0597">Phosphoprotein</keyword>
<evidence type="ECO:0000313" key="4">
    <source>
        <dbReference type="EMBL" id="KAF8675751.1"/>
    </source>
</evidence>
<dbReference type="SUPFAM" id="SSF52172">
    <property type="entry name" value="CheY-like"/>
    <property type="match status" value="1"/>
</dbReference>
<dbReference type="AlphaFoldDB" id="A0A835AWE8"/>
<evidence type="ECO:0000313" key="5">
    <source>
        <dbReference type="Proteomes" id="UP000636709"/>
    </source>
</evidence>
<dbReference type="Gene3D" id="3.40.50.2300">
    <property type="match status" value="1"/>
</dbReference>
<reference evidence="4" key="1">
    <citation type="submission" date="2020-07" db="EMBL/GenBank/DDBJ databases">
        <title>Genome sequence and genetic diversity analysis of an under-domesticated orphan crop, white fonio (Digitaria exilis).</title>
        <authorList>
            <person name="Bennetzen J.L."/>
            <person name="Chen S."/>
            <person name="Ma X."/>
            <person name="Wang X."/>
            <person name="Yssel A.E.J."/>
            <person name="Chaluvadi S.R."/>
            <person name="Johnson M."/>
            <person name="Gangashetty P."/>
            <person name="Hamidou F."/>
            <person name="Sanogo M.D."/>
            <person name="Zwaenepoel A."/>
            <person name="Wallace J."/>
            <person name="Van De Peer Y."/>
            <person name="Van Deynze A."/>
        </authorList>
    </citation>
    <scope>NUCLEOTIDE SEQUENCE</scope>
    <source>
        <tissue evidence="4">Leaves</tissue>
    </source>
</reference>
<dbReference type="PROSITE" id="PS50110">
    <property type="entry name" value="RESPONSE_REGULATORY"/>
    <property type="match status" value="1"/>
</dbReference>
<keyword evidence="5" id="KW-1185">Reference proteome</keyword>
<evidence type="ECO:0000259" key="3">
    <source>
        <dbReference type="PROSITE" id="PS50110"/>
    </source>
</evidence>
<keyword evidence="1" id="KW-0902">Two-component regulatory system</keyword>
<evidence type="ECO:0000256" key="2">
    <source>
        <dbReference type="PROSITE-ProRule" id="PRU00169"/>
    </source>
</evidence>
<dbReference type="Proteomes" id="UP000636709">
    <property type="component" value="Unassembled WGS sequence"/>
</dbReference>
<gene>
    <name evidence="4" type="ORF">HU200_047235</name>
</gene>
<accession>A0A835AWE8</accession>
<proteinExistence type="predicted"/>
<name>A0A835AWE8_9POAL</name>
<feature type="domain" description="Response regulatory" evidence="3">
    <location>
        <begin position="5"/>
        <end position="121"/>
    </location>
</feature>
<dbReference type="PANTHER" id="PTHR43874">
    <property type="entry name" value="TWO-COMPONENT RESPONSE REGULATOR"/>
    <property type="match status" value="1"/>
</dbReference>
<dbReference type="EMBL" id="JACEFO010002177">
    <property type="protein sequence ID" value="KAF8675751.1"/>
    <property type="molecule type" value="Genomic_DNA"/>
</dbReference>
<dbReference type="GO" id="GO:0009736">
    <property type="term" value="P:cytokinin-activated signaling pathway"/>
    <property type="evidence" value="ECO:0007669"/>
    <property type="project" value="InterPro"/>
</dbReference>
<dbReference type="InterPro" id="IPR001789">
    <property type="entry name" value="Sig_transdc_resp-reg_receiver"/>
</dbReference>
<organism evidence="4 5">
    <name type="scientific">Digitaria exilis</name>
    <dbReference type="NCBI Taxonomy" id="1010633"/>
    <lineage>
        <taxon>Eukaryota</taxon>
        <taxon>Viridiplantae</taxon>
        <taxon>Streptophyta</taxon>
        <taxon>Embryophyta</taxon>
        <taxon>Tracheophyta</taxon>
        <taxon>Spermatophyta</taxon>
        <taxon>Magnoliopsida</taxon>
        <taxon>Liliopsida</taxon>
        <taxon>Poales</taxon>
        <taxon>Poaceae</taxon>
        <taxon>PACMAD clade</taxon>
        <taxon>Panicoideae</taxon>
        <taxon>Panicodae</taxon>
        <taxon>Paniceae</taxon>
        <taxon>Anthephorinae</taxon>
        <taxon>Digitaria</taxon>
    </lineage>
</organism>
<dbReference type="InterPro" id="IPR011006">
    <property type="entry name" value="CheY-like_superfamily"/>
</dbReference>
<dbReference type="SMART" id="SM00448">
    <property type="entry name" value="REC"/>
    <property type="match status" value="1"/>
</dbReference>
<dbReference type="Pfam" id="PF00072">
    <property type="entry name" value="Response_reg"/>
    <property type="match status" value="1"/>
</dbReference>